<organism evidence="3 4">
    <name type="scientific">Agrobacterium vitis</name>
    <name type="common">Rhizobium vitis</name>
    <dbReference type="NCBI Taxonomy" id="373"/>
    <lineage>
        <taxon>Bacteria</taxon>
        <taxon>Pseudomonadati</taxon>
        <taxon>Pseudomonadota</taxon>
        <taxon>Alphaproteobacteria</taxon>
        <taxon>Hyphomicrobiales</taxon>
        <taxon>Rhizobiaceae</taxon>
        <taxon>Rhizobium/Agrobacterium group</taxon>
        <taxon>Agrobacterium</taxon>
    </lineage>
</organism>
<dbReference type="SUPFAM" id="SSF51556">
    <property type="entry name" value="Metallo-dependent hydrolases"/>
    <property type="match status" value="1"/>
</dbReference>
<dbReference type="GO" id="GO:0005737">
    <property type="term" value="C:cytoplasm"/>
    <property type="evidence" value="ECO:0007669"/>
    <property type="project" value="TreeGrafter"/>
</dbReference>
<dbReference type="Proteomes" id="UP000655037">
    <property type="component" value="Unassembled WGS sequence"/>
</dbReference>
<dbReference type="InterPro" id="IPR006680">
    <property type="entry name" value="Amidohydro-rel"/>
</dbReference>
<gene>
    <name evidence="3" type="ORF">IEI95_007595</name>
</gene>
<keyword evidence="1" id="KW-0456">Lyase</keyword>
<protein>
    <submittedName>
        <fullName evidence="3">Amidohydrolase</fullName>
    </submittedName>
</protein>
<feature type="domain" description="Amidohydrolase-related" evidence="2">
    <location>
        <begin position="107"/>
        <end position="349"/>
    </location>
</feature>
<dbReference type="EMBL" id="JACXXJ020000003">
    <property type="protein sequence ID" value="MBF2714123.1"/>
    <property type="molecule type" value="Genomic_DNA"/>
</dbReference>
<accession>A0AAE5B714</accession>
<dbReference type="PANTHER" id="PTHR21240:SF28">
    <property type="entry name" value="ISO-OROTATE DECARBOXYLASE (EUROFUNG)"/>
    <property type="match status" value="1"/>
</dbReference>
<dbReference type="AlphaFoldDB" id="A0AAE5B714"/>
<reference evidence="3" key="1">
    <citation type="submission" date="2020-11" db="EMBL/GenBank/DDBJ databases">
        <title>Agrobacterium vitis strain K377 genome.</title>
        <authorList>
            <person name="Xi H."/>
        </authorList>
    </citation>
    <scope>NUCLEOTIDE SEQUENCE</scope>
    <source>
        <strain evidence="3">K377</strain>
    </source>
</reference>
<dbReference type="Pfam" id="PF04909">
    <property type="entry name" value="Amidohydro_2"/>
    <property type="match status" value="1"/>
</dbReference>
<dbReference type="PANTHER" id="PTHR21240">
    <property type="entry name" value="2-AMINO-3-CARBOXYLMUCONATE-6-SEMIALDEHYDE DECARBOXYLASE"/>
    <property type="match status" value="1"/>
</dbReference>
<name>A0AAE5B714_AGRVI</name>
<evidence type="ECO:0000313" key="4">
    <source>
        <dbReference type="Proteomes" id="UP000655037"/>
    </source>
</evidence>
<evidence type="ECO:0000259" key="2">
    <source>
        <dbReference type="Pfam" id="PF04909"/>
    </source>
</evidence>
<dbReference type="InterPro" id="IPR032466">
    <property type="entry name" value="Metal_Hydrolase"/>
</dbReference>
<evidence type="ECO:0000313" key="3">
    <source>
        <dbReference type="EMBL" id="MBF2714123.1"/>
    </source>
</evidence>
<dbReference type="GO" id="GO:0019748">
    <property type="term" value="P:secondary metabolic process"/>
    <property type="evidence" value="ECO:0007669"/>
    <property type="project" value="TreeGrafter"/>
</dbReference>
<dbReference type="InterPro" id="IPR032465">
    <property type="entry name" value="ACMSD"/>
</dbReference>
<dbReference type="GO" id="GO:0016787">
    <property type="term" value="F:hydrolase activity"/>
    <property type="evidence" value="ECO:0007669"/>
    <property type="project" value="InterPro"/>
</dbReference>
<dbReference type="Gene3D" id="3.20.20.140">
    <property type="entry name" value="Metal-dependent hydrolases"/>
    <property type="match status" value="1"/>
</dbReference>
<proteinExistence type="predicted"/>
<sequence>MYSQHKVLDVHGHMRAVVPASSYLALLLGSNTAIPSPLSGLADDPVAPFLTMKKRDMVPQSSNEDIRKLADQHARYLEARNIDAQILGPHPVEFHGWLPSALFKEWTIFINDLIFRFCQARPDRFVGACQLPQLSTENDASHMLPELERCVKEYAFAATYVFPDPTGRRDTPLLNHRYWDPLYDYCQEHDLPIIVHGSGSLDQRFETIPIDSQMAFVWEQYYSLMALRHSDVFERFPRLRVLICHCGGALDRFVQQSPLVNPKPERDLSENLFFDTCAHDLDFLAAAVHQRTPAQMCFGSESPGTGGLRRAGTERTVDDLVPMFAEHPKLAFLSDEEKLKILHHNPAKFCRGLADPSAANKKARRAIGVN</sequence>
<dbReference type="GO" id="GO:0016831">
    <property type="term" value="F:carboxy-lyase activity"/>
    <property type="evidence" value="ECO:0007669"/>
    <property type="project" value="InterPro"/>
</dbReference>
<comment type="caution">
    <text evidence="3">The sequence shown here is derived from an EMBL/GenBank/DDBJ whole genome shotgun (WGS) entry which is preliminary data.</text>
</comment>
<evidence type="ECO:0000256" key="1">
    <source>
        <dbReference type="ARBA" id="ARBA00023239"/>
    </source>
</evidence>
<dbReference type="RefSeq" id="WP_071205834.1">
    <property type="nucleotide sequence ID" value="NZ_CP118261.1"/>
</dbReference>